<evidence type="ECO:0000313" key="2">
    <source>
        <dbReference type="Proteomes" id="UP001333110"/>
    </source>
</evidence>
<name>A0AAN7RTY2_MYCAM</name>
<sequence length="389" mass="43614">MIRGLEHLSYEDRLRELGLFSLEKRRLWRDLIAAFQYLKGPTRKLERDFLQGLVVIGQGLRYRKKFFTGRLVRHWNRLPREVVDAPSLEVFKARLDGALSNVVYWKRYPSVRAQKAREERWASALQLFTLHHEPVEPRGVPGVSWEQTAQSHLASVENSIDTSQIHKPPYFVDLQHFHCQRPANSTKMERSELRKTQSATIRVVPPVSEGLLYLFKPTEATVVPNPMKEPVLGQNLHWLSSSARTEQMSSAVKSPLCRGQHELALNAGLEGDVINDLAKGPALEERGQGGIQDAGVAGCAAEDASAPCSGLSPAWIQVALGDGVMGWRLHHCPGQPVPMLDNPFSEEIFPNIQSKPPLPQLEAISSRPITCYLGEETDPTSPHPPFRQL</sequence>
<keyword evidence="2" id="KW-1185">Reference proteome</keyword>
<evidence type="ECO:0000313" key="1">
    <source>
        <dbReference type="EMBL" id="KAK4808831.1"/>
    </source>
</evidence>
<dbReference type="Proteomes" id="UP001333110">
    <property type="component" value="Unassembled WGS sequence"/>
</dbReference>
<gene>
    <name evidence="1" type="ORF">QYF61_001339</name>
</gene>
<proteinExistence type="predicted"/>
<dbReference type="AlphaFoldDB" id="A0AAN7RTY2"/>
<protein>
    <submittedName>
        <fullName evidence="1">Uncharacterized protein</fullName>
    </submittedName>
</protein>
<dbReference type="EMBL" id="JAUNZN010000023">
    <property type="protein sequence ID" value="KAK4808831.1"/>
    <property type="molecule type" value="Genomic_DNA"/>
</dbReference>
<accession>A0AAN7RTY2</accession>
<comment type="caution">
    <text evidence="1">The sequence shown here is derived from an EMBL/GenBank/DDBJ whole genome shotgun (WGS) entry which is preliminary data.</text>
</comment>
<organism evidence="1 2">
    <name type="scientific">Mycteria americana</name>
    <name type="common">Wood stork</name>
    <dbReference type="NCBI Taxonomy" id="33587"/>
    <lineage>
        <taxon>Eukaryota</taxon>
        <taxon>Metazoa</taxon>
        <taxon>Chordata</taxon>
        <taxon>Craniata</taxon>
        <taxon>Vertebrata</taxon>
        <taxon>Euteleostomi</taxon>
        <taxon>Archelosauria</taxon>
        <taxon>Archosauria</taxon>
        <taxon>Dinosauria</taxon>
        <taxon>Saurischia</taxon>
        <taxon>Theropoda</taxon>
        <taxon>Coelurosauria</taxon>
        <taxon>Aves</taxon>
        <taxon>Neognathae</taxon>
        <taxon>Neoaves</taxon>
        <taxon>Aequornithes</taxon>
        <taxon>Ciconiiformes</taxon>
        <taxon>Ciconiidae</taxon>
        <taxon>Mycteria</taxon>
    </lineage>
</organism>
<reference evidence="1 2" key="1">
    <citation type="journal article" date="2023" name="J. Hered.">
        <title>Chromosome-level genome of the wood stork (Mycteria americana) provides insight into avian chromosome evolution.</title>
        <authorList>
            <person name="Flamio R. Jr."/>
            <person name="Ramstad K.M."/>
        </authorList>
    </citation>
    <scope>NUCLEOTIDE SEQUENCE [LARGE SCALE GENOMIC DNA]</scope>
    <source>
        <strain evidence="1">JAX WOST 10</strain>
    </source>
</reference>